<dbReference type="SMART" id="SM00418">
    <property type="entry name" value="HTH_ARSR"/>
    <property type="match status" value="1"/>
</dbReference>
<dbReference type="AlphaFoldDB" id="A0A2U9IBV3"/>
<dbReference type="InterPro" id="IPR036388">
    <property type="entry name" value="WH-like_DNA-bd_sf"/>
</dbReference>
<dbReference type="GO" id="GO:0003700">
    <property type="term" value="F:DNA-binding transcription factor activity"/>
    <property type="evidence" value="ECO:0007669"/>
    <property type="project" value="InterPro"/>
</dbReference>
<dbReference type="PANTHER" id="PTHR38600">
    <property type="entry name" value="TRANSCRIPTIONAL REGULATORY PROTEIN"/>
    <property type="match status" value="1"/>
</dbReference>
<dbReference type="EMBL" id="CP029289">
    <property type="protein sequence ID" value="AWR93489.1"/>
    <property type="molecule type" value="Genomic_DNA"/>
</dbReference>
<sequence>MITKIDEIIEGKGWETRKKILEELSKRPSTAYDLSKRLDLNYSTVKYHLELLEKAGMITCNKDKRNRYFYEVSKNVNLLKIL</sequence>
<dbReference type="OrthoDB" id="35765at2157"/>
<dbReference type="Proteomes" id="UP000248044">
    <property type="component" value="Chromosome"/>
</dbReference>
<evidence type="ECO:0000313" key="3">
    <source>
        <dbReference type="Proteomes" id="UP000248044"/>
    </source>
</evidence>
<dbReference type="PANTHER" id="PTHR38600:SF1">
    <property type="entry name" value="TRANSCRIPTIONAL REGULATORY PROTEIN"/>
    <property type="match status" value="1"/>
</dbReference>
<organism evidence="2 3">
    <name type="scientific">Acidianus brierleyi</name>
    <dbReference type="NCBI Taxonomy" id="41673"/>
    <lineage>
        <taxon>Archaea</taxon>
        <taxon>Thermoproteota</taxon>
        <taxon>Thermoprotei</taxon>
        <taxon>Sulfolobales</taxon>
        <taxon>Sulfolobaceae</taxon>
        <taxon>Acidianus</taxon>
    </lineage>
</organism>
<dbReference type="CDD" id="cd00090">
    <property type="entry name" value="HTH_ARSR"/>
    <property type="match status" value="1"/>
</dbReference>
<keyword evidence="3" id="KW-1185">Reference proteome</keyword>
<dbReference type="InterPro" id="IPR001845">
    <property type="entry name" value="HTH_ArsR_DNA-bd_dom"/>
</dbReference>
<accession>A0A2U9IBV3</accession>
<gene>
    <name evidence="2" type="ORF">DFR85_01540</name>
</gene>
<name>A0A2U9IBV3_9CREN</name>
<dbReference type="Pfam" id="PF01022">
    <property type="entry name" value="HTH_5"/>
    <property type="match status" value="1"/>
</dbReference>
<feature type="domain" description="HTH arsR-type" evidence="1">
    <location>
        <begin position="1"/>
        <end position="82"/>
    </location>
</feature>
<dbReference type="InterPro" id="IPR011991">
    <property type="entry name" value="ArsR-like_HTH"/>
</dbReference>
<dbReference type="KEGG" id="abri:DFR85_01540"/>
<protein>
    <submittedName>
        <fullName evidence="2">Transcriptional regulator</fullName>
    </submittedName>
</protein>
<dbReference type="InterPro" id="IPR036390">
    <property type="entry name" value="WH_DNA-bd_sf"/>
</dbReference>
<dbReference type="RefSeq" id="WP_110269373.1">
    <property type="nucleotide sequence ID" value="NZ_CP029289.2"/>
</dbReference>
<dbReference type="GeneID" id="36830798"/>
<dbReference type="Gene3D" id="1.10.10.10">
    <property type="entry name" value="Winged helix-like DNA-binding domain superfamily/Winged helix DNA-binding domain"/>
    <property type="match status" value="1"/>
</dbReference>
<dbReference type="PROSITE" id="PS50987">
    <property type="entry name" value="HTH_ARSR_2"/>
    <property type="match status" value="1"/>
</dbReference>
<evidence type="ECO:0000259" key="1">
    <source>
        <dbReference type="PROSITE" id="PS50987"/>
    </source>
</evidence>
<proteinExistence type="predicted"/>
<evidence type="ECO:0000313" key="2">
    <source>
        <dbReference type="EMBL" id="AWR93489.1"/>
    </source>
</evidence>
<dbReference type="SUPFAM" id="SSF46785">
    <property type="entry name" value="Winged helix' DNA-binding domain"/>
    <property type="match status" value="1"/>
</dbReference>
<reference evidence="2 3" key="1">
    <citation type="submission" date="2018-05" db="EMBL/GenBank/DDBJ databases">
        <title>Complete Genome Sequences of Extremely Thermoacidophilic, Metal-Mobilizing Type-Strain Members of the Archaeal Family Sulfolobaceae: Acidianus brierleyi DSM-1651T, Acidianus sulfidivorans DSM-18786T, Metallosphaera hakonensis DSM-7519T, and Metallosphaera prunae DSM-10039T.</title>
        <authorList>
            <person name="Counts J.A."/>
            <person name="Kelly R.M."/>
        </authorList>
    </citation>
    <scope>NUCLEOTIDE SEQUENCE [LARGE SCALE GENOMIC DNA]</scope>
    <source>
        <strain evidence="2 3">DSM 1651</strain>
    </source>
</reference>